<evidence type="ECO:0000313" key="1">
    <source>
        <dbReference type="EMBL" id="SDH38463.1"/>
    </source>
</evidence>
<dbReference type="AlphaFoldDB" id="A0A1G8BZI2"/>
<dbReference type="Proteomes" id="UP000199623">
    <property type="component" value="Unassembled WGS sequence"/>
</dbReference>
<evidence type="ECO:0000313" key="2">
    <source>
        <dbReference type="Proteomes" id="UP000199623"/>
    </source>
</evidence>
<dbReference type="STRING" id="200378.SAMN05216553_120131"/>
<dbReference type="EMBL" id="FNCC01000020">
    <property type="protein sequence ID" value="SDH38463.1"/>
    <property type="molecule type" value="Genomic_DNA"/>
</dbReference>
<organism evidence="1 2">
    <name type="scientific">Lentzea fradiae</name>
    <dbReference type="NCBI Taxonomy" id="200378"/>
    <lineage>
        <taxon>Bacteria</taxon>
        <taxon>Bacillati</taxon>
        <taxon>Actinomycetota</taxon>
        <taxon>Actinomycetes</taxon>
        <taxon>Pseudonocardiales</taxon>
        <taxon>Pseudonocardiaceae</taxon>
        <taxon>Lentzea</taxon>
    </lineage>
</organism>
<sequence length="171" mass="18592">MFVDESERGGYLMAAVLVTPSALHTTRALMQSLLLPGSRRVHFKTEKPSRRKLVADRLACGDFVAHIYLGRGKSEHVRSKLLPLLVEDALGLGVTRLVLDSRDPVGNSRDRLLIGTRTKAHDAGLVYEHIHSSAEPALWVSDAIAWCHGAGGDWKRRVAPVVAAVADLGTV</sequence>
<proteinExistence type="predicted"/>
<reference evidence="2" key="1">
    <citation type="submission" date="2016-10" db="EMBL/GenBank/DDBJ databases">
        <authorList>
            <person name="Varghese N."/>
            <person name="Submissions S."/>
        </authorList>
    </citation>
    <scope>NUCLEOTIDE SEQUENCE [LARGE SCALE GENOMIC DNA]</scope>
    <source>
        <strain evidence="2">CGMCC 4.3506</strain>
    </source>
</reference>
<evidence type="ECO:0008006" key="3">
    <source>
        <dbReference type="Google" id="ProtNLM"/>
    </source>
</evidence>
<gene>
    <name evidence="1" type="ORF">SAMN05216553_120131</name>
</gene>
<accession>A0A1G8BZI2</accession>
<keyword evidence="2" id="KW-1185">Reference proteome</keyword>
<name>A0A1G8BZI2_9PSEU</name>
<protein>
    <recommendedName>
        <fullName evidence="3">DUF3800 domain-containing protein</fullName>
    </recommendedName>
</protein>